<dbReference type="EMBL" id="CAFBPZ010000055">
    <property type="protein sequence ID" value="CAB5038992.1"/>
    <property type="molecule type" value="Genomic_DNA"/>
</dbReference>
<name>A0A6J7GMR5_9ZZZZ</name>
<dbReference type="InterPro" id="IPR019758">
    <property type="entry name" value="Pept_S26A_signal_pept_1_CS"/>
</dbReference>
<proteinExistence type="inferred from homology"/>
<dbReference type="PANTHER" id="PTHR43390">
    <property type="entry name" value="SIGNAL PEPTIDASE I"/>
    <property type="match status" value="1"/>
</dbReference>
<comment type="catalytic activity">
    <reaction evidence="1">
        <text>Cleavage of hydrophobic, N-terminal signal or leader sequences from secreted and periplasmic proteins.</text>
        <dbReference type="EC" id="3.4.21.89"/>
    </reaction>
</comment>
<accession>A0A6J7GMR5</accession>
<dbReference type="AlphaFoldDB" id="A0A6J7GMR5"/>
<evidence type="ECO:0000256" key="1">
    <source>
        <dbReference type="ARBA" id="ARBA00000677"/>
    </source>
</evidence>
<organism evidence="6">
    <name type="scientific">freshwater metagenome</name>
    <dbReference type="NCBI Taxonomy" id="449393"/>
    <lineage>
        <taxon>unclassified sequences</taxon>
        <taxon>metagenomes</taxon>
        <taxon>ecological metagenomes</taxon>
    </lineage>
</organism>
<evidence type="ECO:0000256" key="3">
    <source>
        <dbReference type="ARBA" id="ARBA00013208"/>
    </source>
</evidence>
<dbReference type="EMBL" id="CAFBMC010000096">
    <property type="protein sequence ID" value="CAB4908414.1"/>
    <property type="molecule type" value="Genomic_DNA"/>
</dbReference>
<evidence type="ECO:0000256" key="4">
    <source>
        <dbReference type="ARBA" id="ARBA00022801"/>
    </source>
</evidence>
<protein>
    <recommendedName>
        <fullName evidence="3">signal peptidase I</fullName>
        <ecNumber evidence="3">3.4.21.89</ecNumber>
    </recommendedName>
</protein>
<evidence type="ECO:0000313" key="7">
    <source>
        <dbReference type="EMBL" id="CAB5038992.1"/>
    </source>
</evidence>
<dbReference type="NCBIfam" id="TIGR02227">
    <property type="entry name" value="sigpep_I_bact"/>
    <property type="match status" value="1"/>
</dbReference>
<dbReference type="GO" id="GO:0006465">
    <property type="term" value="P:signal peptide processing"/>
    <property type="evidence" value="ECO:0007669"/>
    <property type="project" value="InterPro"/>
</dbReference>
<feature type="domain" description="Peptidase S26" evidence="5">
    <location>
        <begin position="11"/>
        <end position="199"/>
    </location>
</feature>
<evidence type="ECO:0000313" key="6">
    <source>
        <dbReference type="EMBL" id="CAB4908414.1"/>
    </source>
</evidence>
<dbReference type="CDD" id="cd06530">
    <property type="entry name" value="S26_SPase_I"/>
    <property type="match status" value="1"/>
</dbReference>
<dbReference type="Pfam" id="PF10502">
    <property type="entry name" value="Peptidase_S26"/>
    <property type="match status" value="1"/>
</dbReference>
<dbReference type="PRINTS" id="PR00727">
    <property type="entry name" value="LEADERPTASE"/>
</dbReference>
<dbReference type="InterPro" id="IPR019533">
    <property type="entry name" value="Peptidase_S26"/>
</dbReference>
<dbReference type="EC" id="3.4.21.89" evidence="3"/>
<dbReference type="GO" id="GO:0016020">
    <property type="term" value="C:membrane"/>
    <property type="evidence" value="ECO:0007669"/>
    <property type="project" value="InterPro"/>
</dbReference>
<comment type="similarity">
    <text evidence="2">Belongs to the peptidase S26 family.</text>
</comment>
<dbReference type="GO" id="GO:0004252">
    <property type="term" value="F:serine-type endopeptidase activity"/>
    <property type="evidence" value="ECO:0007669"/>
    <property type="project" value="InterPro"/>
</dbReference>
<keyword evidence="4" id="KW-0378">Hydrolase</keyword>
<evidence type="ECO:0000259" key="5">
    <source>
        <dbReference type="Pfam" id="PF10502"/>
    </source>
</evidence>
<dbReference type="SUPFAM" id="SSF51306">
    <property type="entry name" value="LexA/Signal peptidase"/>
    <property type="match status" value="1"/>
</dbReference>
<dbReference type="PROSITE" id="PS00761">
    <property type="entry name" value="SPASE_I_3"/>
    <property type="match status" value="1"/>
</dbReference>
<gene>
    <name evidence="6" type="ORF">UFOPK3495_01416</name>
    <name evidence="7" type="ORF">UFOPK4237_00916</name>
</gene>
<reference evidence="6" key="1">
    <citation type="submission" date="2020-05" db="EMBL/GenBank/DDBJ databases">
        <authorList>
            <person name="Chiriac C."/>
            <person name="Salcher M."/>
            <person name="Ghai R."/>
            <person name="Kavagutti S V."/>
        </authorList>
    </citation>
    <scope>NUCLEOTIDE SEQUENCE</scope>
</reference>
<dbReference type="GO" id="GO:0009003">
    <property type="term" value="F:signal peptidase activity"/>
    <property type="evidence" value="ECO:0007669"/>
    <property type="project" value="UniProtKB-EC"/>
</dbReference>
<dbReference type="InterPro" id="IPR036286">
    <property type="entry name" value="LexA/Signal_pep-like_sf"/>
</dbReference>
<evidence type="ECO:0000256" key="2">
    <source>
        <dbReference type="ARBA" id="ARBA00009370"/>
    </source>
</evidence>
<sequence>MPKHSRWDLPLTLLGAVVVVLLFTSFVAKPFSIPSGSMENTLQVGDRVLVNRIVYHLRPIERGDVVVFDGTDSFVAQGSVPSRDPIRGLITNIGQSVGLIAPDGTDFVKRVVGVAGDHVQCCSSQGALLVNGIALPETYLFPDDVASDVTFDAVVPVGKLWVMGDHRSNSADSRAHLGDPGGGMVPTAKVIGRVMAVVWPPTRWGSVAIPQGYAKVAQ</sequence>
<dbReference type="PANTHER" id="PTHR43390:SF1">
    <property type="entry name" value="CHLOROPLAST PROCESSING PEPTIDASE"/>
    <property type="match status" value="1"/>
</dbReference>
<dbReference type="InterPro" id="IPR000223">
    <property type="entry name" value="Pept_S26A_signal_pept_1"/>
</dbReference>
<dbReference type="Gene3D" id="2.10.109.10">
    <property type="entry name" value="Umud Fragment, subunit A"/>
    <property type="match status" value="1"/>
</dbReference>